<reference evidence="4 6" key="3">
    <citation type="submission" date="2017-07" db="EMBL/GenBank/DDBJ databases">
        <title>Prevalence of linear plasmids in Cutibacterium (Propionibacterium) acnes isolates obtained from prostatic tissue.</title>
        <authorList>
            <person name="Davidsson S."/>
            <person name="Carlsson J."/>
            <person name="Molling P."/>
            <person name="Andren O."/>
            <person name="Andersson S.-O."/>
            <person name="Brzuszkiewicz E."/>
            <person name="Poehlein A."/>
            <person name="Al-Zeer M."/>
            <person name="Brinkmann V."/>
            <person name="Scavenius C."/>
            <person name="Nazipi S."/>
            <person name="Soderquist B."/>
            <person name="Bruggemann H."/>
        </authorList>
    </citation>
    <scope>NUCLEOTIDE SEQUENCE [LARGE SCALE GENOMIC DNA]</scope>
    <source>
        <strain evidence="4 6">DSM 753</strain>
    </source>
</reference>
<dbReference type="InterPro" id="IPR016047">
    <property type="entry name" value="M23ase_b-sheet_dom"/>
</dbReference>
<evidence type="ECO:0000313" key="5">
    <source>
        <dbReference type="Proteomes" id="UP000003490"/>
    </source>
</evidence>
<evidence type="ECO:0000256" key="1">
    <source>
        <dbReference type="ARBA" id="ARBA00022729"/>
    </source>
</evidence>
<feature type="domain" description="G5" evidence="2">
    <location>
        <begin position="217"/>
        <end position="297"/>
    </location>
</feature>
<organism evidence="3 5">
    <name type="scientific">[Clostridium] leptum DSM 753</name>
    <dbReference type="NCBI Taxonomy" id="428125"/>
    <lineage>
        <taxon>Bacteria</taxon>
        <taxon>Bacillati</taxon>
        <taxon>Bacillota</taxon>
        <taxon>Clostridia</taxon>
        <taxon>Eubacteriales</taxon>
        <taxon>Oscillospiraceae</taxon>
        <taxon>Oscillospiraceae incertae sedis</taxon>
    </lineage>
</organism>
<protein>
    <submittedName>
        <fullName evidence="3">Peptidase, M23 family</fullName>
    </submittedName>
</protein>
<dbReference type="Proteomes" id="UP000220611">
    <property type="component" value="Unassembled WGS sequence"/>
</dbReference>
<keyword evidence="1" id="KW-0732">Signal</keyword>
<dbReference type="HOGENOM" id="CLU_617779_0_0_9"/>
<dbReference type="GO" id="GO:0004222">
    <property type="term" value="F:metalloendopeptidase activity"/>
    <property type="evidence" value="ECO:0007669"/>
    <property type="project" value="TreeGrafter"/>
</dbReference>
<dbReference type="Gene3D" id="2.70.70.10">
    <property type="entry name" value="Glucose Permease (Domain IIA)"/>
    <property type="match status" value="1"/>
</dbReference>
<evidence type="ECO:0000313" key="4">
    <source>
        <dbReference type="EMBL" id="PEQ24320.1"/>
    </source>
</evidence>
<name>A7VPQ9_9FIRM</name>
<dbReference type="SMART" id="SM01208">
    <property type="entry name" value="G5"/>
    <property type="match status" value="1"/>
</dbReference>
<dbReference type="eggNOG" id="COG0739">
    <property type="taxonomic scope" value="Bacteria"/>
</dbReference>
<sequence>MLIQPEKAALVKARLRKAVHLCEKLWTRFVSAGAKGLKNAEKWALRILKRAEGWLGKLPAQAVKEKIKAAFTQECRSRQAVNLVMPVACVLVLASVLSLVPLAPRAAAADHEPAAETANLTITPRYAAAEIAETEALDMHGELVEACGIYVDNKLYSVIDCQAQLQFFLDALLNQEKLEDPDAEASYAQEIEVVSGLYPSGSVKSYDEIKEILLSVLQIQVTKTETYQEEIPFDTVTVSNDMEYTVFSNVVNEGADGVQECVDQVTYLNGKEVSRSAVKRTVVQEPVSKTIETGTRTLPDSYPEGYQSGQGSGVATGSFLWPLPYTYHITSPFEMRWGTMHKGIDIAEGGVHGATVRASDGGVVTIAGDLNDGYGNYVVIDHGNGYKTLYAHGSAIYVTQGQYVSKGQPILAVGNSGNSYGSHLHFEIIENGTEVNPLNFDFE</sequence>
<gene>
    <name evidence="4" type="ORF">CH238_08990</name>
    <name evidence="3" type="ORF">CLOLEP_00536</name>
</gene>
<dbReference type="InterPro" id="IPR011055">
    <property type="entry name" value="Dup_hybrid_motif"/>
</dbReference>
<keyword evidence="6" id="KW-1185">Reference proteome</keyword>
<reference evidence="3 5" key="1">
    <citation type="submission" date="2007-08" db="EMBL/GenBank/DDBJ databases">
        <title>Draft genome sequence of Clostridium leptum (DSM 753).</title>
        <authorList>
            <person name="Sudarsanam P."/>
            <person name="Ley R."/>
            <person name="Guruge J."/>
            <person name="Turnbaugh P.J."/>
            <person name="Mahowald M."/>
            <person name="Liep D."/>
            <person name="Gordon J."/>
        </authorList>
    </citation>
    <scope>NUCLEOTIDE SEQUENCE [LARGE SCALE GENOMIC DNA]</scope>
    <source>
        <strain evidence="3 5">DSM 753</strain>
    </source>
</reference>
<proteinExistence type="predicted"/>
<accession>A7VPQ9</accession>
<dbReference type="Gene3D" id="2.20.230.10">
    <property type="entry name" value="Resuscitation-promoting factor rpfb"/>
    <property type="match status" value="1"/>
</dbReference>
<dbReference type="Pfam" id="PF07501">
    <property type="entry name" value="G5"/>
    <property type="match status" value="1"/>
</dbReference>
<dbReference type="PROSITE" id="PS51109">
    <property type="entry name" value="G5"/>
    <property type="match status" value="1"/>
</dbReference>
<dbReference type="EMBL" id="ABCB02000013">
    <property type="protein sequence ID" value="EDO62721.1"/>
    <property type="molecule type" value="Genomic_DNA"/>
</dbReference>
<dbReference type="PANTHER" id="PTHR21666:SF289">
    <property type="entry name" value="L-ALA--D-GLU ENDOPEPTIDASE"/>
    <property type="match status" value="1"/>
</dbReference>
<reference evidence="3 5" key="2">
    <citation type="submission" date="2007-08" db="EMBL/GenBank/DDBJ databases">
        <authorList>
            <person name="Fulton L."/>
            <person name="Clifton S."/>
            <person name="Fulton B."/>
            <person name="Xu J."/>
            <person name="Minx P."/>
            <person name="Pepin K.H."/>
            <person name="Johnson M."/>
            <person name="Thiruvilangam P."/>
            <person name="Bhonagiri V."/>
            <person name="Nash W.E."/>
            <person name="Wang C."/>
            <person name="Mardis E.R."/>
            <person name="Wilson R.K."/>
        </authorList>
    </citation>
    <scope>NUCLEOTIDE SEQUENCE [LARGE SCALE GENOMIC DNA]</scope>
    <source>
        <strain evidence="3 5">DSM 753</strain>
    </source>
</reference>
<dbReference type="InterPro" id="IPR050570">
    <property type="entry name" value="Cell_wall_metabolism_enzyme"/>
</dbReference>
<dbReference type="PANTHER" id="PTHR21666">
    <property type="entry name" value="PEPTIDASE-RELATED"/>
    <property type="match status" value="1"/>
</dbReference>
<dbReference type="AlphaFoldDB" id="A7VPQ9"/>
<dbReference type="EMBL" id="NOXF01000006">
    <property type="protein sequence ID" value="PEQ24320.1"/>
    <property type="molecule type" value="Genomic_DNA"/>
</dbReference>
<evidence type="ECO:0000313" key="6">
    <source>
        <dbReference type="Proteomes" id="UP000220611"/>
    </source>
</evidence>
<evidence type="ECO:0000313" key="3">
    <source>
        <dbReference type="EMBL" id="EDO62721.1"/>
    </source>
</evidence>
<dbReference type="InterPro" id="IPR011098">
    <property type="entry name" value="G5_dom"/>
</dbReference>
<comment type="caution">
    <text evidence="3">The sequence shown here is derived from an EMBL/GenBank/DDBJ whole genome shotgun (WGS) entry which is preliminary data.</text>
</comment>
<dbReference type="Pfam" id="PF01551">
    <property type="entry name" value="Peptidase_M23"/>
    <property type="match status" value="1"/>
</dbReference>
<dbReference type="Proteomes" id="UP000003490">
    <property type="component" value="Unassembled WGS sequence"/>
</dbReference>
<dbReference type="SUPFAM" id="SSF51261">
    <property type="entry name" value="Duplicated hybrid motif"/>
    <property type="match status" value="1"/>
</dbReference>
<dbReference type="CDD" id="cd12797">
    <property type="entry name" value="M23_peptidase"/>
    <property type="match status" value="1"/>
</dbReference>
<evidence type="ECO:0000259" key="2">
    <source>
        <dbReference type="PROSITE" id="PS51109"/>
    </source>
</evidence>